<feature type="compositionally biased region" description="Basic residues" evidence="1">
    <location>
        <begin position="1"/>
        <end position="12"/>
    </location>
</feature>
<dbReference type="Pfam" id="PF05597">
    <property type="entry name" value="Phasin"/>
    <property type="match status" value="1"/>
</dbReference>
<evidence type="ECO:0000256" key="1">
    <source>
        <dbReference type="SAM" id="MobiDB-lite"/>
    </source>
</evidence>
<feature type="region of interest" description="Disordered" evidence="1">
    <location>
        <begin position="145"/>
        <end position="203"/>
    </location>
</feature>
<accession>A0A7W8DD40</accession>
<dbReference type="Proteomes" id="UP000519004">
    <property type="component" value="Unassembled WGS sequence"/>
</dbReference>
<name>A0A7W8DD40_9GAMM</name>
<evidence type="ECO:0000313" key="3">
    <source>
        <dbReference type="Proteomes" id="UP000519004"/>
    </source>
</evidence>
<evidence type="ECO:0000313" key="2">
    <source>
        <dbReference type="EMBL" id="MBB5014882.1"/>
    </source>
</evidence>
<proteinExistence type="predicted"/>
<dbReference type="EMBL" id="JACHHX010000004">
    <property type="protein sequence ID" value="MBB5014882.1"/>
    <property type="molecule type" value="Genomic_DNA"/>
</dbReference>
<dbReference type="InterPro" id="IPR008769">
    <property type="entry name" value="PhaF_PhaI"/>
</dbReference>
<feature type="compositionally biased region" description="Basic residues" evidence="1">
    <location>
        <begin position="174"/>
        <end position="189"/>
    </location>
</feature>
<sequence length="203" mass="21908">MAKLKSSARAKRAATGNKEAGLQAKAEQVSRSIVDSAQQIWLAGVGAFSRAQEEGTRLFEALVKEGMNLEKTTRHLTAGKVDAVRDAVEERVGQARERAADTWDRLEKVFEQRVQRALTRLGVPSRDEIKALIERVDQLNAELRKLSGSDGASRSRPAGSAAKKAKAPADKPAARKRAAAKKPARRKAALPKAPTPVAPGESR</sequence>
<reference evidence="2 3" key="1">
    <citation type="submission" date="2020-08" db="EMBL/GenBank/DDBJ databases">
        <title>Genomic Encyclopedia of Type Strains, Phase IV (KMG-IV): sequencing the most valuable type-strain genomes for metagenomic binning, comparative biology and taxonomic classification.</title>
        <authorList>
            <person name="Goeker M."/>
        </authorList>
    </citation>
    <scope>NUCLEOTIDE SEQUENCE [LARGE SCALE GENOMIC DNA]</scope>
    <source>
        <strain evidence="2 3">DSM 25897</strain>
    </source>
</reference>
<dbReference type="AlphaFoldDB" id="A0A7W8DD40"/>
<comment type="caution">
    <text evidence="2">The sequence shown here is derived from an EMBL/GenBank/DDBJ whole genome shotgun (WGS) entry which is preliminary data.</text>
</comment>
<gene>
    <name evidence="2" type="ORF">HNQ58_000759</name>
</gene>
<dbReference type="PANTHER" id="PTHR38664">
    <property type="entry name" value="SLR0058 PROTEIN"/>
    <property type="match status" value="1"/>
</dbReference>
<feature type="region of interest" description="Disordered" evidence="1">
    <location>
        <begin position="1"/>
        <end position="26"/>
    </location>
</feature>
<protein>
    <submittedName>
        <fullName evidence="2">Poly(Hydroxyalkanoate) granule-associated protein</fullName>
    </submittedName>
</protein>
<feature type="compositionally biased region" description="Low complexity" evidence="1">
    <location>
        <begin position="152"/>
        <end position="162"/>
    </location>
</feature>
<dbReference type="RefSeq" id="WP_183947458.1">
    <property type="nucleotide sequence ID" value="NZ_JACHHX010000004.1"/>
</dbReference>
<dbReference type="PANTHER" id="PTHR38664:SF1">
    <property type="entry name" value="SLR0058 PROTEIN"/>
    <property type="match status" value="1"/>
</dbReference>
<dbReference type="NCBIfam" id="TIGR01837">
    <property type="entry name" value="PHA_granule_1"/>
    <property type="match status" value="1"/>
</dbReference>
<keyword evidence="3" id="KW-1185">Reference proteome</keyword>
<organism evidence="2 3">
    <name type="scientific">Rehaibacterium terrae</name>
    <dbReference type="NCBI Taxonomy" id="1341696"/>
    <lineage>
        <taxon>Bacteria</taxon>
        <taxon>Pseudomonadati</taxon>
        <taxon>Pseudomonadota</taxon>
        <taxon>Gammaproteobacteria</taxon>
        <taxon>Lysobacterales</taxon>
        <taxon>Lysobacteraceae</taxon>
        <taxon>Rehaibacterium</taxon>
    </lineage>
</organism>